<protein>
    <submittedName>
        <fullName evidence="2">Uncharacterized protein</fullName>
    </submittedName>
</protein>
<dbReference type="EMBL" id="UINC01025895">
    <property type="protein sequence ID" value="SVB02349.1"/>
    <property type="molecule type" value="Genomic_DNA"/>
</dbReference>
<accession>A0A382ALU8</accession>
<proteinExistence type="predicted"/>
<evidence type="ECO:0000256" key="1">
    <source>
        <dbReference type="SAM" id="Phobius"/>
    </source>
</evidence>
<sequence>VVGTGVAVLIGSVWLVVATNTGIRHATLVVLAGLMGWMAILGSAWWMYGSGWKGADPSWQTVDINVGDLNASGVAEARLLPDPDELPSAYEMVVASGDPRANAEFNTLPTEADYPDLPPAEVAEIQADIQLRNETLTRSELAAVAPGVTRGYGLDDLAGWKLLPTTRSGDAQAQAVADVLAHPDLGYNSAADFKLLDAYTIGGKPELSEDPNRWDRISLWVTNTARITHPIRYSLVQLQQVIDQPEVPGMAPPRPVVDTGEPVVSVVMVRDLGTRRLRPALVTIGSALIFLALCYWLHVRDKELMARRREFEASTS</sequence>
<evidence type="ECO:0000313" key="2">
    <source>
        <dbReference type="EMBL" id="SVB02349.1"/>
    </source>
</evidence>
<feature type="transmembrane region" description="Helical" evidence="1">
    <location>
        <begin position="280"/>
        <end position="299"/>
    </location>
</feature>
<dbReference type="AlphaFoldDB" id="A0A382ALU8"/>
<keyword evidence="1" id="KW-0812">Transmembrane</keyword>
<feature type="non-terminal residue" evidence="2">
    <location>
        <position position="1"/>
    </location>
</feature>
<gene>
    <name evidence="2" type="ORF">METZ01_LOCUS155203</name>
</gene>
<feature type="transmembrane region" description="Helical" evidence="1">
    <location>
        <begin position="6"/>
        <end position="23"/>
    </location>
</feature>
<keyword evidence="1" id="KW-0472">Membrane</keyword>
<organism evidence="2">
    <name type="scientific">marine metagenome</name>
    <dbReference type="NCBI Taxonomy" id="408172"/>
    <lineage>
        <taxon>unclassified sequences</taxon>
        <taxon>metagenomes</taxon>
        <taxon>ecological metagenomes</taxon>
    </lineage>
</organism>
<reference evidence="2" key="1">
    <citation type="submission" date="2018-05" db="EMBL/GenBank/DDBJ databases">
        <authorList>
            <person name="Lanie J.A."/>
            <person name="Ng W.-L."/>
            <person name="Kazmierczak K.M."/>
            <person name="Andrzejewski T.M."/>
            <person name="Davidsen T.M."/>
            <person name="Wayne K.J."/>
            <person name="Tettelin H."/>
            <person name="Glass J.I."/>
            <person name="Rusch D."/>
            <person name="Podicherti R."/>
            <person name="Tsui H.-C.T."/>
            <person name="Winkler M.E."/>
        </authorList>
    </citation>
    <scope>NUCLEOTIDE SEQUENCE</scope>
</reference>
<keyword evidence="1" id="KW-1133">Transmembrane helix</keyword>
<name>A0A382ALU8_9ZZZZ</name>
<feature type="transmembrane region" description="Helical" evidence="1">
    <location>
        <begin position="28"/>
        <end position="48"/>
    </location>
</feature>